<evidence type="ECO:0000313" key="2">
    <source>
        <dbReference type="EMBL" id="OON34707.1"/>
    </source>
</evidence>
<keyword evidence="1" id="KW-1133">Transmembrane helix</keyword>
<keyword evidence="1" id="KW-0812">Transmembrane</keyword>
<dbReference type="OrthoDB" id="6556240at2"/>
<feature type="transmembrane region" description="Helical" evidence="1">
    <location>
        <begin position="110"/>
        <end position="128"/>
    </location>
</feature>
<dbReference type="EMBL" id="MRUL01000034">
    <property type="protein sequence ID" value="OON34707.1"/>
    <property type="molecule type" value="Genomic_DNA"/>
</dbReference>
<reference evidence="2 3" key="1">
    <citation type="submission" date="2016-12" db="EMBL/GenBank/DDBJ databases">
        <title>Izhakiella australiana sp. nov. of genus Izhakiella isolated from Australian desert.</title>
        <authorList>
            <person name="Ji M."/>
        </authorList>
    </citation>
    <scope>NUCLEOTIDE SEQUENCE [LARGE SCALE GENOMIC DNA]</scope>
    <source>
        <strain evidence="2 3">D4N98</strain>
    </source>
</reference>
<feature type="transmembrane region" description="Helical" evidence="1">
    <location>
        <begin position="59"/>
        <end position="90"/>
    </location>
</feature>
<evidence type="ECO:0000256" key="1">
    <source>
        <dbReference type="SAM" id="Phobius"/>
    </source>
</evidence>
<sequence>MMTYEQIEKDSKAIASLMSESKREVPSFFSMFGKVKIHFIAYCTFALLSYFSLPTQDGFLLWLFFLFFGLFHWLVIFAFVASYAGIFAMLDKDILNRFELSRVIGKKVKVYGMVWFFLILVSGVVSLVSEWSLIPLVIGNFITTLIALFVFNVDISRYQIAGFFGAVAAAKEKMVN</sequence>
<protein>
    <recommendedName>
        <fullName evidence="4">Conjugal transfer protein TraS</fullName>
    </recommendedName>
</protein>
<dbReference type="STRING" id="1926881.BTJ39_23365"/>
<organism evidence="2 3">
    <name type="scientific">Izhakiella australiensis</name>
    <dbReference type="NCBI Taxonomy" id="1926881"/>
    <lineage>
        <taxon>Bacteria</taxon>
        <taxon>Pseudomonadati</taxon>
        <taxon>Pseudomonadota</taxon>
        <taxon>Gammaproteobacteria</taxon>
        <taxon>Enterobacterales</taxon>
        <taxon>Erwiniaceae</taxon>
        <taxon>Izhakiella</taxon>
    </lineage>
</organism>
<dbReference type="AlphaFoldDB" id="A0A1S8Y787"/>
<dbReference type="Proteomes" id="UP000190667">
    <property type="component" value="Unassembled WGS sequence"/>
</dbReference>
<dbReference type="RefSeq" id="WP_078005075.1">
    <property type="nucleotide sequence ID" value="NZ_MRUL01000034.1"/>
</dbReference>
<keyword evidence="1" id="KW-0472">Membrane</keyword>
<proteinExistence type="predicted"/>
<accession>A0A1S8Y787</accession>
<evidence type="ECO:0000313" key="3">
    <source>
        <dbReference type="Proteomes" id="UP000190667"/>
    </source>
</evidence>
<evidence type="ECO:0008006" key="4">
    <source>
        <dbReference type="Google" id="ProtNLM"/>
    </source>
</evidence>
<name>A0A1S8Y787_9GAMM</name>
<keyword evidence="3" id="KW-1185">Reference proteome</keyword>
<comment type="caution">
    <text evidence="2">The sequence shown here is derived from an EMBL/GenBank/DDBJ whole genome shotgun (WGS) entry which is preliminary data.</text>
</comment>
<feature type="transmembrane region" description="Helical" evidence="1">
    <location>
        <begin position="37"/>
        <end position="53"/>
    </location>
</feature>
<feature type="transmembrane region" description="Helical" evidence="1">
    <location>
        <begin position="134"/>
        <end position="153"/>
    </location>
</feature>
<gene>
    <name evidence="2" type="ORF">BTJ39_23365</name>
</gene>